<feature type="non-terminal residue" evidence="2">
    <location>
        <position position="51"/>
    </location>
</feature>
<organism evidence="2 3">
    <name type="scientific">Micromonospora chalcea</name>
    <dbReference type="NCBI Taxonomy" id="1874"/>
    <lineage>
        <taxon>Bacteria</taxon>
        <taxon>Bacillati</taxon>
        <taxon>Actinomycetota</taxon>
        <taxon>Actinomycetes</taxon>
        <taxon>Micromonosporales</taxon>
        <taxon>Micromonosporaceae</taxon>
        <taxon>Micromonospora</taxon>
    </lineage>
</organism>
<keyword evidence="1" id="KW-0732">Signal</keyword>
<evidence type="ECO:0000313" key="2">
    <source>
        <dbReference type="EMBL" id="RQW94238.1"/>
    </source>
</evidence>
<feature type="signal peptide" evidence="1">
    <location>
        <begin position="1"/>
        <end position="27"/>
    </location>
</feature>
<gene>
    <name evidence="2" type="ORF">DLJ60_10020</name>
</gene>
<proteinExistence type="predicted"/>
<sequence>MRLGRGMTALLGGVALLAATAALPATAATTTGAVGALVACDAPAWAEGVTW</sequence>
<keyword evidence="3" id="KW-1185">Reference proteome</keyword>
<reference evidence="2 3" key="1">
    <citation type="submission" date="2018-05" db="EMBL/GenBank/DDBJ databases">
        <title>Micromonospora from Atacama Desert.</title>
        <authorList>
            <person name="Carro L."/>
            <person name="Goodfellow M."/>
            <person name="Klenk H.-P."/>
        </authorList>
    </citation>
    <scope>NUCLEOTIDE SEQUENCE [LARGE SCALE GENOMIC DNA]</scope>
    <source>
        <strain evidence="2 3">LB41</strain>
    </source>
</reference>
<dbReference type="EMBL" id="QGTA01000153">
    <property type="protein sequence ID" value="RQW94238.1"/>
    <property type="molecule type" value="Genomic_DNA"/>
</dbReference>
<name>A0ABX9Y5U4_MICCH</name>
<feature type="chain" id="PRO_5045738271" evidence="1">
    <location>
        <begin position="28"/>
        <end position="51"/>
    </location>
</feature>
<dbReference type="GO" id="GO:0016787">
    <property type="term" value="F:hydrolase activity"/>
    <property type="evidence" value="ECO:0007669"/>
    <property type="project" value="UniProtKB-KW"/>
</dbReference>
<comment type="caution">
    <text evidence="2">The sequence shown here is derived from an EMBL/GenBank/DDBJ whole genome shotgun (WGS) entry which is preliminary data.</text>
</comment>
<evidence type="ECO:0000313" key="3">
    <source>
        <dbReference type="Proteomes" id="UP000274694"/>
    </source>
</evidence>
<dbReference type="Proteomes" id="UP000274694">
    <property type="component" value="Unassembled WGS sequence"/>
</dbReference>
<accession>A0ABX9Y5U4</accession>
<keyword evidence="2" id="KW-0378">Hydrolase</keyword>
<evidence type="ECO:0000256" key="1">
    <source>
        <dbReference type="SAM" id="SignalP"/>
    </source>
</evidence>
<protein>
    <submittedName>
        <fullName evidence="2">Glycoside hydrolase family 18</fullName>
    </submittedName>
</protein>